<protein>
    <submittedName>
        <fullName evidence="1">Uncharacterized protein</fullName>
    </submittedName>
</protein>
<evidence type="ECO:0000313" key="1">
    <source>
        <dbReference type="EMBL" id="PON32821.1"/>
    </source>
</evidence>
<dbReference type="EMBL" id="JXTB01000779">
    <property type="protein sequence ID" value="PON32821.1"/>
    <property type="molecule type" value="Genomic_DNA"/>
</dbReference>
<reference evidence="2" key="1">
    <citation type="submission" date="2016-06" db="EMBL/GenBank/DDBJ databases">
        <title>Parallel loss of symbiosis genes in relatives of nitrogen-fixing non-legume Parasponia.</title>
        <authorList>
            <person name="Van Velzen R."/>
            <person name="Holmer R."/>
            <person name="Bu F."/>
            <person name="Rutten L."/>
            <person name="Van Zeijl A."/>
            <person name="Liu W."/>
            <person name="Santuari L."/>
            <person name="Cao Q."/>
            <person name="Sharma T."/>
            <person name="Shen D."/>
            <person name="Roswanjaya Y."/>
            <person name="Wardhani T."/>
            <person name="Kalhor M.S."/>
            <person name="Jansen J."/>
            <person name="Van den Hoogen J."/>
            <person name="Gungor B."/>
            <person name="Hartog M."/>
            <person name="Hontelez J."/>
            <person name="Verver J."/>
            <person name="Yang W.-C."/>
            <person name="Schijlen E."/>
            <person name="Repin R."/>
            <person name="Schilthuizen M."/>
            <person name="Schranz E."/>
            <person name="Heidstra R."/>
            <person name="Miyata K."/>
            <person name="Fedorova E."/>
            <person name="Kohlen W."/>
            <person name="Bisseling T."/>
            <person name="Smit S."/>
            <person name="Geurts R."/>
        </authorList>
    </citation>
    <scope>NUCLEOTIDE SEQUENCE [LARGE SCALE GENOMIC DNA]</scope>
    <source>
        <strain evidence="2">cv. WU1-14</strain>
    </source>
</reference>
<accession>A0A2P5A8E7</accession>
<keyword evidence="2" id="KW-1185">Reference proteome</keyword>
<evidence type="ECO:0000313" key="2">
    <source>
        <dbReference type="Proteomes" id="UP000237105"/>
    </source>
</evidence>
<proteinExistence type="predicted"/>
<dbReference type="AlphaFoldDB" id="A0A2P5A8E7"/>
<organism evidence="1 2">
    <name type="scientific">Parasponia andersonii</name>
    <name type="common">Sponia andersonii</name>
    <dbReference type="NCBI Taxonomy" id="3476"/>
    <lineage>
        <taxon>Eukaryota</taxon>
        <taxon>Viridiplantae</taxon>
        <taxon>Streptophyta</taxon>
        <taxon>Embryophyta</taxon>
        <taxon>Tracheophyta</taxon>
        <taxon>Spermatophyta</taxon>
        <taxon>Magnoliopsida</taxon>
        <taxon>eudicotyledons</taxon>
        <taxon>Gunneridae</taxon>
        <taxon>Pentapetalae</taxon>
        <taxon>rosids</taxon>
        <taxon>fabids</taxon>
        <taxon>Rosales</taxon>
        <taxon>Cannabaceae</taxon>
        <taxon>Parasponia</taxon>
    </lineage>
</organism>
<comment type="caution">
    <text evidence="1">The sequence shown here is derived from an EMBL/GenBank/DDBJ whole genome shotgun (WGS) entry which is preliminary data.</text>
</comment>
<gene>
    <name evidence="1" type="ORF">PanWU01x14_358020</name>
</gene>
<dbReference type="Proteomes" id="UP000237105">
    <property type="component" value="Unassembled WGS sequence"/>
</dbReference>
<sequence length="30" mass="3441">MLRNFSNGVWDSTPTLLAIINEIHVKLQMV</sequence>
<name>A0A2P5A8E7_PARAD</name>